<reference evidence="3" key="1">
    <citation type="submission" date="2016-06" db="EMBL/GenBank/DDBJ databases">
        <title>Complete genome sequence of Actinoalloteichus fjordicus DSM 46855 (=ADI127-17), type strain of the new species Actinoalloteichus fjordicus.</title>
        <authorList>
            <person name="Ruckert C."/>
            <person name="Nouioui I."/>
            <person name="Willmese J."/>
            <person name="van Wezel G."/>
            <person name="Klenk H.-P."/>
            <person name="Kalinowski J."/>
            <person name="Zotchev S.B."/>
        </authorList>
    </citation>
    <scope>NUCLEOTIDE SEQUENCE [LARGE SCALE GENOMIC DNA]</scope>
    <source>
        <strain evidence="3">ADI127-7</strain>
    </source>
</reference>
<evidence type="ECO:0000313" key="3">
    <source>
        <dbReference type="Proteomes" id="UP000185511"/>
    </source>
</evidence>
<sequence>MRTGSGTTADREARYTITRPCRVKSGCIPSRSRRVLRSLRHRRDRHHQRHSGEFAAVRTVQPGRPSPRRDTSAVDGSGRSPHQTRAGSDPPRPSSEGAGLAGHPIADRRLSVRPSGSGGDRLGSEPDDESDEHPGDVRGAHAVPCQVGRRTRREQPEVPAVVRREHRREAAGTFSRPASPPVVRRAADSTGRTEHGRRPLAGGRELGRSRVREDGRVSSPGDRPPGRPSERGRDRPDTIPPPRRRPRRGRGRHVQLRPEEPPQRTRLSLHCEPRDPARRLSSEPRGRPAEADRSVDVAAGRPAPRQASWRGRAEAVRSPYRGGERVAGREARGSVPLSRSWCVMT</sequence>
<dbReference type="AlphaFoldDB" id="A0AAC9LCB0"/>
<accession>A0AAC9LCB0</accession>
<name>A0AAC9LCB0_9PSEU</name>
<feature type="compositionally biased region" description="Basic residues" evidence="1">
    <location>
        <begin position="242"/>
        <end position="255"/>
    </location>
</feature>
<feature type="compositionally biased region" description="Basic and acidic residues" evidence="1">
    <location>
        <begin position="322"/>
        <end position="332"/>
    </location>
</feature>
<feature type="compositionally biased region" description="Basic and acidic residues" evidence="1">
    <location>
        <begin position="256"/>
        <end position="295"/>
    </location>
</feature>
<dbReference type="KEGG" id="acad:UA74_14470"/>
<gene>
    <name evidence="2" type="ORF">UA74_14470</name>
</gene>
<protein>
    <submittedName>
        <fullName evidence="2">Uncharacterized protein</fullName>
    </submittedName>
</protein>
<organism evidence="2 3">
    <name type="scientific">Actinoalloteichus fjordicus</name>
    <dbReference type="NCBI Taxonomy" id="1612552"/>
    <lineage>
        <taxon>Bacteria</taxon>
        <taxon>Bacillati</taxon>
        <taxon>Actinomycetota</taxon>
        <taxon>Actinomycetes</taxon>
        <taxon>Pseudonocardiales</taxon>
        <taxon>Pseudonocardiaceae</taxon>
        <taxon>Actinoalloteichus</taxon>
    </lineage>
</organism>
<feature type="compositionally biased region" description="Basic residues" evidence="1">
    <location>
        <begin position="31"/>
        <end position="49"/>
    </location>
</feature>
<dbReference type="Proteomes" id="UP000185511">
    <property type="component" value="Chromosome"/>
</dbReference>
<dbReference type="EMBL" id="CP016076">
    <property type="protein sequence ID" value="APU14952.1"/>
    <property type="molecule type" value="Genomic_DNA"/>
</dbReference>
<evidence type="ECO:0000256" key="1">
    <source>
        <dbReference type="SAM" id="MobiDB-lite"/>
    </source>
</evidence>
<feature type="region of interest" description="Disordered" evidence="1">
    <location>
        <begin position="30"/>
        <end position="339"/>
    </location>
</feature>
<proteinExistence type="predicted"/>
<evidence type="ECO:0000313" key="2">
    <source>
        <dbReference type="EMBL" id="APU14952.1"/>
    </source>
</evidence>
<keyword evidence="3" id="KW-1185">Reference proteome</keyword>
<feature type="compositionally biased region" description="Basic and acidic residues" evidence="1">
    <location>
        <begin position="185"/>
        <end position="197"/>
    </location>
</feature>
<feature type="compositionally biased region" description="Basic and acidic residues" evidence="1">
    <location>
        <begin position="205"/>
        <end position="216"/>
    </location>
</feature>
<feature type="compositionally biased region" description="Basic and acidic residues" evidence="1">
    <location>
        <begin position="224"/>
        <end position="237"/>
    </location>
</feature>